<name>A0A3N9UDM3_9BACI</name>
<evidence type="ECO:0000313" key="2">
    <source>
        <dbReference type="Proteomes" id="UP000274033"/>
    </source>
</evidence>
<gene>
    <name evidence="1" type="ORF">EBB45_12280</name>
</gene>
<dbReference type="Proteomes" id="UP000274033">
    <property type="component" value="Unassembled WGS sequence"/>
</dbReference>
<accession>A0A3N9UDM3</accession>
<keyword evidence="2" id="KW-1185">Reference proteome</keyword>
<evidence type="ECO:0000313" key="1">
    <source>
        <dbReference type="EMBL" id="RQW74390.1"/>
    </source>
</evidence>
<sequence length="8" mass="924">MISNHLLP</sequence>
<proteinExistence type="predicted"/>
<organism evidence="1 2">
    <name type="scientific">Lysinibacillus composti</name>
    <dbReference type="NCBI Taxonomy" id="720633"/>
    <lineage>
        <taxon>Bacteria</taxon>
        <taxon>Bacillati</taxon>
        <taxon>Bacillota</taxon>
        <taxon>Bacilli</taxon>
        <taxon>Bacillales</taxon>
        <taxon>Bacillaceae</taxon>
        <taxon>Lysinibacillus</taxon>
    </lineage>
</organism>
<dbReference type="EMBL" id="RRCT01000010">
    <property type="protein sequence ID" value="RQW74390.1"/>
    <property type="molecule type" value="Genomic_DNA"/>
</dbReference>
<reference evidence="1 2" key="1">
    <citation type="journal article" date="2013" name="J. Microbiol.">
        <title>Lysinibacillus chungkukjangi sp. nov., isolated from Chungkukjang, Korean fermented soybean food.</title>
        <authorList>
            <person name="Kim S.J."/>
            <person name="Jang Y.H."/>
            <person name="Hamada M."/>
            <person name="Ahn J.H."/>
            <person name="Weon H.Y."/>
            <person name="Suzuki K."/>
            <person name="Whang K.S."/>
            <person name="Kwon S.W."/>
        </authorList>
    </citation>
    <scope>NUCLEOTIDE SEQUENCE [LARGE SCALE GENOMIC DNA]</scope>
    <source>
        <strain evidence="1 2">MCCC 1A12701</strain>
    </source>
</reference>
<protein>
    <submittedName>
        <fullName evidence="1">Uncharacterized protein</fullName>
    </submittedName>
</protein>
<comment type="caution">
    <text evidence="1">The sequence shown here is derived from an EMBL/GenBank/DDBJ whole genome shotgun (WGS) entry which is preliminary data.</text>
</comment>